<sequence length="60" mass="6866">MLIKKNGEATSHPDCSNIVLVDERLFFIELTKGKILEAYTLNNELLMDKLLVIFSMTSYT</sequence>
<protein>
    <submittedName>
        <fullName evidence="1">Uncharacterized protein</fullName>
    </submittedName>
</protein>
<dbReference type="EMBL" id="REGN01006783">
    <property type="protein sequence ID" value="RNA08302.1"/>
    <property type="molecule type" value="Genomic_DNA"/>
</dbReference>
<keyword evidence="2" id="KW-1185">Reference proteome</keyword>
<gene>
    <name evidence="1" type="ORF">BpHYR1_043617</name>
</gene>
<organism evidence="1 2">
    <name type="scientific">Brachionus plicatilis</name>
    <name type="common">Marine rotifer</name>
    <name type="synonym">Brachionus muelleri</name>
    <dbReference type="NCBI Taxonomy" id="10195"/>
    <lineage>
        <taxon>Eukaryota</taxon>
        <taxon>Metazoa</taxon>
        <taxon>Spiralia</taxon>
        <taxon>Gnathifera</taxon>
        <taxon>Rotifera</taxon>
        <taxon>Eurotatoria</taxon>
        <taxon>Monogononta</taxon>
        <taxon>Pseudotrocha</taxon>
        <taxon>Ploima</taxon>
        <taxon>Brachionidae</taxon>
        <taxon>Brachionus</taxon>
    </lineage>
</organism>
<evidence type="ECO:0000313" key="1">
    <source>
        <dbReference type="EMBL" id="RNA08302.1"/>
    </source>
</evidence>
<proteinExistence type="predicted"/>
<reference evidence="1 2" key="1">
    <citation type="journal article" date="2018" name="Sci. Rep.">
        <title>Genomic signatures of local adaptation to the degree of environmental predictability in rotifers.</title>
        <authorList>
            <person name="Franch-Gras L."/>
            <person name="Hahn C."/>
            <person name="Garcia-Roger E.M."/>
            <person name="Carmona M.J."/>
            <person name="Serra M."/>
            <person name="Gomez A."/>
        </authorList>
    </citation>
    <scope>NUCLEOTIDE SEQUENCE [LARGE SCALE GENOMIC DNA]</scope>
    <source>
        <strain evidence="1">HYR1</strain>
    </source>
</reference>
<dbReference type="AlphaFoldDB" id="A0A3M7QAR2"/>
<dbReference type="Proteomes" id="UP000276133">
    <property type="component" value="Unassembled WGS sequence"/>
</dbReference>
<name>A0A3M7QAR2_BRAPC</name>
<evidence type="ECO:0000313" key="2">
    <source>
        <dbReference type="Proteomes" id="UP000276133"/>
    </source>
</evidence>
<comment type="caution">
    <text evidence="1">The sequence shown here is derived from an EMBL/GenBank/DDBJ whole genome shotgun (WGS) entry which is preliminary data.</text>
</comment>
<accession>A0A3M7QAR2</accession>